<name>A0A1Y1X6L3_9FUNG</name>
<keyword evidence="7" id="KW-1185">Reference proteome</keyword>
<dbReference type="PANTHER" id="PTHR11963:SF48">
    <property type="entry name" value="DIPEPTIDASE B, ISOFORM A"/>
    <property type="match status" value="1"/>
</dbReference>
<dbReference type="Gene3D" id="3.40.630.10">
    <property type="entry name" value="Zn peptidases"/>
    <property type="match status" value="1"/>
</dbReference>
<evidence type="ECO:0000256" key="3">
    <source>
        <dbReference type="ARBA" id="ARBA00022670"/>
    </source>
</evidence>
<dbReference type="GO" id="GO:0005737">
    <property type="term" value="C:cytoplasm"/>
    <property type="evidence" value="ECO:0007669"/>
    <property type="project" value="InterPro"/>
</dbReference>
<dbReference type="InterPro" id="IPR011356">
    <property type="entry name" value="Leucine_aapep/pepB"/>
</dbReference>
<dbReference type="PROSITE" id="PS00631">
    <property type="entry name" value="CYTOSOL_AP"/>
    <property type="match status" value="1"/>
</dbReference>
<dbReference type="SUPFAM" id="SSF53187">
    <property type="entry name" value="Zn-dependent exopeptidases"/>
    <property type="match status" value="1"/>
</dbReference>
<accession>A0A1Y1X6L3</accession>
<comment type="similarity">
    <text evidence="1">Belongs to the peptidase M17 family.</text>
</comment>
<dbReference type="PRINTS" id="PR00481">
    <property type="entry name" value="LAMNOPPTDASE"/>
</dbReference>
<dbReference type="EMBL" id="MCFG01000121">
    <property type="protein sequence ID" value="ORX81328.1"/>
    <property type="molecule type" value="Genomic_DNA"/>
</dbReference>
<sequence length="464" mass="51171">PGNRIILAPVKTDFNDVDDVRIYGEMGKKVMKRIVEAGIKKPIFYFATEPINKDGIINKEFVNFIQVTLLGALSGLYIPLEAREFLKKGLDIIKIGIMIENESENFNEQLKIIEAYQHGRQLAQDIGGTSPERGNPLQCAEIIEQAFKETNVEIKIIKDYNTILKEYPLMAAVARSSSTVPKHIPCVVKLTYKSPDQSHVKDNLFFIGKGVTFDSGGMDLKVGGAMRHMCRDKGGASICAGIVYIAQKLALEQVNITAYLGFVRNSIGSHSYVCDEVITSRSGRRVLVANTDAEGRMTMGDLLTEAKENIIANKLCENSKIFTIATLTGHSVRAYGAYPVAVENVKARNDGIGRTLQDLGQIWGDPFEISRIRRDDFIVVKGNGISEDVIQCNDKPSTMTCRGHQFPVAFLINVSRLDEHSTYSDNPIAYTHLDISGSYQHSTGDWGLGEVTGNPIIAIASSFL</sequence>
<dbReference type="AlphaFoldDB" id="A0A1Y1X6L3"/>
<evidence type="ECO:0000256" key="2">
    <source>
        <dbReference type="ARBA" id="ARBA00022438"/>
    </source>
</evidence>
<evidence type="ECO:0000256" key="1">
    <source>
        <dbReference type="ARBA" id="ARBA00009528"/>
    </source>
</evidence>
<dbReference type="Proteomes" id="UP000193944">
    <property type="component" value="Unassembled WGS sequence"/>
</dbReference>
<dbReference type="GO" id="GO:0006508">
    <property type="term" value="P:proteolysis"/>
    <property type="evidence" value="ECO:0007669"/>
    <property type="project" value="UniProtKB-KW"/>
</dbReference>
<reference evidence="6 7" key="2">
    <citation type="submission" date="2016-08" db="EMBL/GenBank/DDBJ databases">
        <title>Pervasive Adenine N6-methylation of Active Genes in Fungi.</title>
        <authorList>
            <consortium name="DOE Joint Genome Institute"/>
            <person name="Mondo S.J."/>
            <person name="Dannebaum R.O."/>
            <person name="Kuo R.C."/>
            <person name="Labutti K."/>
            <person name="Haridas S."/>
            <person name="Kuo A."/>
            <person name="Salamov A."/>
            <person name="Ahrendt S.R."/>
            <person name="Lipzen A."/>
            <person name="Sullivan W."/>
            <person name="Andreopoulos W.B."/>
            <person name="Clum A."/>
            <person name="Lindquist E."/>
            <person name="Daum C."/>
            <person name="Ramamoorthy G.K."/>
            <person name="Gryganskyi A."/>
            <person name="Culley D."/>
            <person name="Magnuson J.K."/>
            <person name="James T.Y."/>
            <person name="O'Malley M.A."/>
            <person name="Stajich J.E."/>
            <person name="Spatafora J.W."/>
            <person name="Visel A."/>
            <person name="Grigoriev I.V."/>
        </authorList>
    </citation>
    <scope>NUCLEOTIDE SEQUENCE [LARGE SCALE GENOMIC DNA]</scope>
    <source>
        <strain evidence="6 7">S4</strain>
    </source>
</reference>
<evidence type="ECO:0000256" key="4">
    <source>
        <dbReference type="ARBA" id="ARBA00022801"/>
    </source>
</evidence>
<dbReference type="Pfam" id="PF00883">
    <property type="entry name" value="Peptidase_M17"/>
    <property type="match status" value="1"/>
</dbReference>
<feature type="non-terminal residue" evidence="6">
    <location>
        <position position="464"/>
    </location>
</feature>
<dbReference type="InterPro" id="IPR000819">
    <property type="entry name" value="Peptidase_M17_C"/>
</dbReference>
<evidence type="ECO:0000259" key="5">
    <source>
        <dbReference type="PROSITE" id="PS00631"/>
    </source>
</evidence>
<evidence type="ECO:0000313" key="6">
    <source>
        <dbReference type="EMBL" id="ORX81328.1"/>
    </source>
</evidence>
<comment type="caution">
    <text evidence="6">The sequence shown here is derived from an EMBL/GenBank/DDBJ whole genome shotgun (WGS) entry which is preliminary data.</text>
</comment>
<keyword evidence="3" id="KW-0645">Protease</keyword>
<keyword evidence="2" id="KW-0031">Aminopeptidase</keyword>
<organism evidence="6 7">
    <name type="scientific">Anaeromyces robustus</name>
    <dbReference type="NCBI Taxonomy" id="1754192"/>
    <lineage>
        <taxon>Eukaryota</taxon>
        <taxon>Fungi</taxon>
        <taxon>Fungi incertae sedis</taxon>
        <taxon>Chytridiomycota</taxon>
        <taxon>Chytridiomycota incertae sedis</taxon>
        <taxon>Neocallimastigomycetes</taxon>
        <taxon>Neocallimastigales</taxon>
        <taxon>Neocallimastigaceae</taxon>
        <taxon>Anaeromyces</taxon>
    </lineage>
</organism>
<reference evidence="6 7" key="1">
    <citation type="submission" date="2016-08" db="EMBL/GenBank/DDBJ databases">
        <title>A Parts List for Fungal Cellulosomes Revealed by Comparative Genomics.</title>
        <authorList>
            <consortium name="DOE Joint Genome Institute"/>
            <person name="Haitjema C.H."/>
            <person name="Gilmore S.P."/>
            <person name="Henske J.K."/>
            <person name="Solomon K.V."/>
            <person name="De Groot R."/>
            <person name="Kuo A."/>
            <person name="Mondo S.J."/>
            <person name="Salamov A.A."/>
            <person name="Labutti K."/>
            <person name="Zhao Z."/>
            <person name="Chiniquy J."/>
            <person name="Barry K."/>
            <person name="Brewer H.M."/>
            <person name="Purvine S.O."/>
            <person name="Wright A.T."/>
            <person name="Boxma B."/>
            <person name="Van Alen T."/>
            <person name="Hackstein J.H."/>
            <person name="Baker S.E."/>
            <person name="Grigoriev I.V."/>
            <person name="O'Malley M.A."/>
        </authorList>
    </citation>
    <scope>NUCLEOTIDE SEQUENCE [LARGE SCALE GENOMIC DNA]</scope>
    <source>
        <strain evidence="6 7">S4</strain>
    </source>
</reference>
<dbReference type="GO" id="GO:0070006">
    <property type="term" value="F:metalloaminopeptidase activity"/>
    <property type="evidence" value="ECO:0007669"/>
    <property type="project" value="InterPro"/>
</dbReference>
<dbReference type="OrthoDB" id="412814at2759"/>
<proteinExistence type="inferred from homology"/>
<keyword evidence="4" id="KW-0378">Hydrolase</keyword>
<protein>
    <submittedName>
        <fullName evidence="6">Zn-dependent exopeptidase</fullName>
    </submittedName>
</protein>
<dbReference type="PANTHER" id="PTHR11963">
    <property type="entry name" value="LEUCINE AMINOPEPTIDASE-RELATED"/>
    <property type="match status" value="1"/>
</dbReference>
<feature type="non-terminal residue" evidence="6">
    <location>
        <position position="1"/>
    </location>
</feature>
<gene>
    <name evidence="6" type="ORF">BCR32DRAFT_189821</name>
</gene>
<evidence type="ECO:0000313" key="7">
    <source>
        <dbReference type="Proteomes" id="UP000193944"/>
    </source>
</evidence>
<dbReference type="STRING" id="1754192.A0A1Y1X6L3"/>
<feature type="domain" description="Cytosol aminopeptidase" evidence="5">
    <location>
        <begin position="290"/>
        <end position="297"/>
    </location>
</feature>
<dbReference type="GO" id="GO:0030145">
    <property type="term" value="F:manganese ion binding"/>
    <property type="evidence" value="ECO:0007669"/>
    <property type="project" value="InterPro"/>
</dbReference>